<evidence type="ECO:0000313" key="1">
    <source>
        <dbReference type="EMBL" id="MFC0349382.1"/>
    </source>
</evidence>
<accession>A0ABV6IC46</accession>
<gene>
    <name evidence="1" type="ORF">ACFFJH_06160</name>
</gene>
<proteinExistence type="predicted"/>
<comment type="caution">
    <text evidence="1">The sequence shown here is derived from an EMBL/GenBank/DDBJ whole genome shotgun (WGS) entry which is preliminary data.</text>
</comment>
<dbReference type="RefSeq" id="WP_390210970.1">
    <property type="nucleotide sequence ID" value="NZ_JBHLXJ010000007.1"/>
</dbReference>
<keyword evidence="2" id="KW-1185">Reference proteome</keyword>
<protein>
    <recommendedName>
        <fullName evidence="3">GIY-YIG nuclease family protein</fullName>
    </recommendedName>
</protein>
<evidence type="ECO:0000313" key="2">
    <source>
        <dbReference type="Proteomes" id="UP001589844"/>
    </source>
</evidence>
<evidence type="ECO:0008006" key="3">
    <source>
        <dbReference type="Google" id="ProtNLM"/>
    </source>
</evidence>
<dbReference type="EMBL" id="JBHLXJ010000007">
    <property type="protein sequence ID" value="MFC0349382.1"/>
    <property type="molecule type" value="Genomic_DNA"/>
</dbReference>
<name>A0ABV6IC46_9BURK</name>
<reference evidence="1 2" key="1">
    <citation type="submission" date="2024-09" db="EMBL/GenBank/DDBJ databases">
        <authorList>
            <person name="Sun Q."/>
            <person name="Mori K."/>
        </authorList>
    </citation>
    <scope>NUCLEOTIDE SEQUENCE [LARGE SCALE GENOMIC DNA]</scope>
    <source>
        <strain evidence="1 2">CCM 8677</strain>
    </source>
</reference>
<organism evidence="1 2">
    <name type="scientific">Undibacterium danionis</name>
    <dbReference type="NCBI Taxonomy" id="1812100"/>
    <lineage>
        <taxon>Bacteria</taxon>
        <taxon>Pseudomonadati</taxon>
        <taxon>Pseudomonadota</taxon>
        <taxon>Betaproteobacteria</taxon>
        <taxon>Burkholderiales</taxon>
        <taxon>Oxalobacteraceae</taxon>
        <taxon>Undibacterium</taxon>
    </lineage>
</organism>
<sequence>MSDIVESFPADFYGVHVQNEIDALRLLYLVEKIGEKKLRATVKKVTDRYPGFKPFVSKLLGWYRIKVPVSVYAPIEIPVYRVYALILVDHSKIKIGYSKNWVKRASNFHISSLNPADLFDLDKSFSVLVGAKIADAKELELKALNYFRQKPGYQTTPPANLMYSATGTNEWFAGHAFLEIEHFLLNCDVNSSRSQMRLSDAIALHELHAVSVD</sequence>
<dbReference type="Proteomes" id="UP001589844">
    <property type="component" value="Unassembled WGS sequence"/>
</dbReference>